<feature type="signal peptide" evidence="1">
    <location>
        <begin position="1"/>
        <end position="23"/>
    </location>
</feature>
<dbReference type="EMBL" id="JACIIV010000024">
    <property type="protein sequence ID" value="MBB6228782.1"/>
    <property type="molecule type" value="Genomic_DNA"/>
</dbReference>
<keyword evidence="4" id="KW-1185">Reference proteome</keyword>
<evidence type="ECO:0000313" key="4">
    <source>
        <dbReference type="Proteomes" id="UP000538147"/>
    </source>
</evidence>
<dbReference type="PANTHER" id="PTHR42935:SF1">
    <property type="entry name" value="SLR0930 PROTEIN"/>
    <property type="match status" value="1"/>
</dbReference>
<dbReference type="SMART" id="SM00382">
    <property type="entry name" value="AAA"/>
    <property type="match status" value="1"/>
</dbReference>
<dbReference type="SUPFAM" id="SSF52540">
    <property type="entry name" value="P-loop containing nucleoside triphosphate hydrolases"/>
    <property type="match status" value="1"/>
</dbReference>
<evidence type="ECO:0000259" key="2">
    <source>
        <dbReference type="SMART" id="SM00382"/>
    </source>
</evidence>
<feature type="chain" id="PRO_5032779386" description="AAA+ ATPase domain-containing protein" evidence="1">
    <location>
        <begin position="24"/>
        <end position="288"/>
    </location>
</feature>
<dbReference type="AlphaFoldDB" id="A0A841LHV7"/>
<evidence type="ECO:0000256" key="1">
    <source>
        <dbReference type="SAM" id="SignalP"/>
    </source>
</evidence>
<protein>
    <recommendedName>
        <fullName evidence="2">AAA+ ATPase domain-containing protein</fullName>
    </recommendedName>
</protein>
<organism evidence="3 4">
    <name type="scientific">Polymorphobacter multimanifer</name>
    <dbReference type="NCBI Taxonomy" id="1070431"/>
    <lineage>
        <taxon>Bacteria</taxon>
        <taxon>Pseudomonadati</taxon>
        <taxon>Pseudomonadota</taxon>
        <taxon>Alphaproteobacteria</taxon>
        <taxon>Sphingomonadales</taxon>
        <taxon>Sphingosinicellaceae</taxon>
        <taxon>Polymorphobacter</taxon>
    </lineage>
</organism>
<dbReference type="RefSeq" id="WP_184201745.1">
    <property type="nucleotide sequence ID" value="NZ_JACIIV010000024.1"/>
</dbReference>
<dbReference type="InterPro" id="IPR003593">
    <property type="entry name" value="AAA+_ATPase"/>
</dbReference>
<proteinExistence type="predicted"/>
<dbReference type="InterPro" id="IPR027417">
    <property type="entry name" value="P-loop_NTPase"/>
</dbReference>
<dbReference type="Pfam" id="PF05673">
    <property type="entry name" value="DUF815"/>
    <property type="match status" value="1"/>
</dbReference>
<sequence length="288" mass="30348">MNDSQAALAQSLARIAAAVQALAAGLAPPVARGADPAEGDWFVWSEGALRRVPRPRTTPLALFQGVDAQRAALVENVRRHGAGLPAHDVLLWGARGMGKSSLVRAVHAAATDAASGPVALVQVAREDVAGLARLFERLADIDRPFTVFLDDLAFDASGAEVHALRALLDGGIEARPEQVRLMVTSNRRHLLPSTLAAADADDANPPDANPRDTRDDQLALADRFGLRLGFHNCDQPTYLAMCSAYAAAHGLAFDPAAALAFAAGRGARSGRVAWHFIVDAAGAQRVRL</sequence>
<keyword evidence="1" id="KW-0732">Signal</keyword>
<feature type="domain" description="AAA+ ATPase" evidence="2">
    <location>
        <begin position="85"/>
        <end position="234"/>
    </location>
</feature>
<dbReference type="Proteomes" id="UP000538147">
    <property type="component" value="Unassembled WGS sequence"/>
</dbReference>
<dbReference type="PANTHER" id="PTHR42935">
    <property type="entry name" value="SLR0930 PROTEIN"/>
    <property type="match status" value="1"/>
</dbReference>
<accession>A0A841LHV7</accession>
<dbReference type="InterPro" id="IPR008533">
    <property type="entry name" value="DUF815"/>
</dbReference>
<name>A0A841LHV7_9SPHN</name>
<comment type="caution">
    <text evidence="3">The sequence shown here is derived from an EMBL/GenBank/DDBJ whole genome shotgun (WGS) entry which is preliminary data.</text>
</comment>
<gene>
    <name evidence="3" type="ORF">FHS79_002973</name>
</gene>
<dbReference type="Gene3D" id="3.40.50.300">
    <property type="entry name" value="P-loop containing nucleotide triphosphate hydrolases"/>
    <property type="match status" value="1"/>
</dbReference>
<reference evidence="3 4" key="1">
    <citation type="submission" date="2020-08" db="EMBL/GenBank/DDBJ databases">
        <title>Genomic Encyclopedia of Type Strains, Phase IV (KMG-IV): sequencing the most valuable type-strain genomes for metagenomic binning, comparative biology and taxonomic classification.</title>
        <authorList>
            <person name="Goeker M."/>
        </authorList>
    </citation>
    <scope>NUCLEOTIDE SEQUENCE [LARGE SCALE GENOMIC DNA]</scope>
    <source>
        <strain evidence="3 4">DSM 102189</strain>
    </source>
</reference>
<evidence type="ECO:0000313" key="3">
    <source>
        <dbReference type="EMBL" id="MBB6228782.1"/>
    </source>
</evidence>